<feature type="domain" description="BZIP" evidence="3">
    <location>
        <begin position="51"/>
        <end position="114"/>
    </location>
</feature>
<proteinExistence type="predicted"/>
<dbReference type="AlphaFoldDB" id="A0AAU9IJ43"/>
<dbReference type="InterPro" id="IPR046347">
    <property type="entry name" value="bZIP_sf"/>
</dbReference>
<dbReference type="SMART" id="SM00338">
    <property type="entry name" value="BRLZ"/>
    <property type="match status" value="1"/>
</dbReference>
<evidence type="ECO:0000259" key="3">
    <source>
        <dbReference type="PROSITE" id="PS50217"/>
    </source>
</evidence>
<protein>
    <recommendedName>
        <fullName evidence="3">BZIP domain-containing protein</fullName>
    </recommendedName>
</protein>
<dbReference type="PROSITE" id="PS00036">
    <property type="entry name" value="BZIP_BASIC"/>
    <property type="match status" value="1"/>
</dbReference>
<comment type="caution">
    <text evidence="4">The sequence shown here is derived from an EMBL/GenBank/DDBJ whole genome shotgun (WGS) entry which is preliminary data.</text>
</comment>
<feature type="transmembrane region" description="Helical" evidence="2">
    <location>
        <begin position="133"/>
        <end position="151"/>
    </location>
</feature>
<keyword evidence="2" id="KW-0472">Membrane</keyword>
<dbReference type="EMBL" id="CAJZBQ010000014">
    <property type="protein sequence ID" value="CAG9315529.1"/>
    <property type="molecule type" value="Genomic_DNA"/>
</dbReference>
<dbReference type="Pfam" id="PF00170">
    <property type="entry name" value="bZIP_1"/>
    <property type="match status" value="1"/>
</dbReference>
<dbReference type="Proteomes" id="UP001162131">
    <property type="component" value="Unassembled WGS sequence"/>
</dbReference>
<gene>
    <name evidence="4" type="ORF">BSTOLATCC_MIC14284</name>
</gene>
<keyword evidence="2" id="KW-0812">Transmembrane</keyword>
<evidence type="ECO:0000313" key="4">
    <source>
        <dbReference type="EMBL" id="CAG9315529.1"/>
    </source>
</evidence>
<keyword evidence="1" id="KW-0175">Coiled coil</keyword>
<reference evidence="4" key="1">
    <citation type="submission" date="2021-09" db="EMBL/GenBank/DDBJ databases">
        <authorList>
            <consortium name="AG Swart"/>
            <person name="Singh M."/>
            <person name="Singh A."/>
            <person name="Seah K."/>
            <person name="Emmerich C."/>
        </authorList>
    </citation>
    <scope>NUCLEOTIDE SEQUENCE</scope>
    <source>
        <strain evidence="4">ATCC30299</strain>
    </source>
</reference>
<organism evidence="4 5">
    <name type="scientific">Blepharisma stoltei</name>
    <dbReference type="NCBI Taxonomy" id="1481888"/>
    <lineage>
        <taxon>Eukaryota</taxon>
        <taxon>Sar</taxon>
        <taxon>Alveolata</taxon>
        <taxon>Ciliophora</taxon>
        <taxon>Postciliodesmatophora</taxon>
        <taxon>Heterotrichea</taxon>
        <taxon>Heterotrichida</taxon>
        <taxon>Blepharismidae</taxon>
        <taxon>Blepharisma</taxon>
    </lineage>
</organism>
<feature type="transmembrane region" description="Helical" evidence="2">
    <location>
        <begin position="181"/>
        <end position="201"/>
    </location>
</feature>
<dbReference type="InterPro" id="IPR004827">
    <property type="entry name" value="bZIP"/>
</dbReference>
<evidence type="ECO:0000313" key="5">
    <source>
        <dbReference type="Proteomes" id="UP001162131"/>
    </source>
</evidence>
<sequence>MTDYDLFNIHDLDPIPDYFSFQDTIDSFQDLPKKRPIDQLDESSFLPGTLEYKKARKKRQNRESASRSRARKKIELTSLDTTLSQIAEINQKLTLENAALKAENGMLKKELEFYKGFVKNDEPKMKGNKASTGWLAVSVVLSMICMVLVTHEEGGQAVNMGGRSLKSMKQNKFLNNEESNYSMIMVVVLGLAAAACAWKYFHK</sequence>
<dbReference type="GO" id="GO:0003700">
    <property type="term" value="F:DNA-binding transcription factor activity"/>
    <property type="evidence" value="ECO:0007669"/>
    <property type="project" value="InterPro"/>
</dbReference>
<dbReference type="CDD" id="cd14686">
    <property type="entry name" value="bZIP"/>
    <property type="match status" value="1"/>
</dbReference>
<dbReference type="SUPFAM" id="SSF57959">
    <property type="entry name" value="Leucine zipper domain"/>
    <property type="match status" value="1"/>
</dbReference>
<accession>A0AAU9IJ43</accession>
<name>A0AAU9IJ43_9CILI</name>
<keyword evidence="2" id="KW-1133">Transmembrane helix</keyword>
<evidence type="ECO:0000256" key="2">
    <source>
        <dbReference type="SAM" id="Phobius"/>
    </source>
</evidence>
<evidence type="ECO:0000256" key="1">
    <source>
        <dbReference type="SAM" id="Coils"/>
    </source>
</evidence>
<keyword evidence="5" id="KW-1185">Reference proteome</keyword>
<dbReference type="PROSITE" id="PS50217">
    <property type="entry name" value="BZIP"/>
    <property type="match status" value="1"/>
</dbReference>
<feature type="coiled-coil region" evidence="1">
    <location>
        <begin position="83"/>
        <end position="110"/>
    </location>
</feature>
<dbReference type="Gene3D" id="1.20.5.170">
    <property type="match status" value="1"/>
</dbReference>